<evidence type="ECO:0000313" key="8">
    <source>
        <dbReference type="EMBL" id="SCW01368.1"/>
    </source>
</evidence>
<keyword evidence="5 7" id="KW-1133">Transmembrane helix</keyword>
<feature type="transmembrane region" description="Helical" evidence="7">
    <location>
        <begin position="204"/>
        <end position="222"/>
    </location>
</feature>
<name>A0A1G4MBS6_LACFM</name>
<evidence type="ECO:0000256" key="3">
    <source>
        <dbReference type="ARBA" id="ARBA00022448"/>
    </source>
</evidence>
<protein>
    <submittedName>
        <fullName evidence="8">LAFE_0D11034g1_1</fullName>
    </submittedName>
</protein>
<dbReference type="AlphaFoldDB" id="A0A1G4MBS6"/>
<keyword evidence="4 7" id="KW-0812">Transmembrane</keyword>
<feature type="transmembrane region" description="Helical" evidence="7">
    <location>
        <begin position="37"/>
        <end position="61"/>
    </location>
</feature>
<feature type="transmembrane region" description="Helical" evidence="7">
    <location>
        <begin position="361"/>
        <end position="383"/>
    </location>
</feature>
<gene>
    <name evidence="8" type="ORF">LAFE_0D11034G</name>
</gene>
<comment type="similarity">
    <text evidence="2">Belongs to the SLC29A/ENT transporter (TC 2.A.57) family.</text>
</comment>
<dbReference type="PANTHER" id="PTHR10332:SF88">
    <property type="entry name" value="EQUILIBRATIVE NUCLEOSIDE TRANSPORTER 1, ISOFORM A"/>
    <property type="match status" value="1"/>
</dbReference>
<evidence type="ECO:0000256" key="4">
    <source>
        <dbReference type="ARBA" id="ARBA00022692"/>
    </source>
</evidence>
<dbReference type="OrthoDB" id="46396at2759"/>
<feature type="transmembrane region" description="Helical" evidence="7">
    <location>
        <begin position="132"/>
        <end position="151"/>
    </location>
</feature>
<feature type="transmembrane region" description="Helical" evidence="7">
    <location>
        <begin position="171"/>
        <end position="192"/>
    </location>
</feature>
<keyword evidence="3" id="KW-0813">Transport</keyword>
<sequence>MVPNDEHSPLEESMQHAPEEAVLEDATFLEKLRNLSYLTFLLIGVALLWPWNCFLSASLYFQHDVFHDDTIYAKIYISTMMSISTLSSVAFNFWLSTRQHGYAKRIVRGLIWEVVVFGSLCVLVSIHKLLPTWLTFTILMLLVLTSSVGTAMTQNGAMAMANVFGSQFSQAVMVGQAIAGVLPSLVLFGVSFIGDPRNQSTGGIFAYFFTTAMVSVACIILYRASAIGAADKYEMIRDDNTTASDSKSVPFSVLFSKLKYLVLSIFTAFVVTLVFPVFAAHTFVAGLPIHNSQYIPLIFTVWNLGDLYGRVISNYDFFQNPKFTPFKTFIYSIARIGLVPLFFCFNINNASKTKYRTLSDLLYILLQFVFGVTNGNVISVSFMKVSSQLDTDKERKAAGGFTTVFVSTGLALGSIISYLFVYFISISKP</sequence>
<evidence type="ECO:0000256" key="1">
    <source>
        <dbReference type="ARBA" id="ARBA00004141"/>
    </source>
</evidence>
<keyword evidence="9" id="KW-1185">Reference proteome</keyword>
<evidence type="ECO:0000256" key="6">
    <source>
        <dbReference type="ARBA" id="ARBA00023136"/>
    </source>
</evidence>
<dbReference type="InterPro" id="IPR036259">
    <property type="entry name" value="MFS_trans_sf"/>
</dbReference>
<feature type="transmembrane region" description="Helical" evidence="7">
    <location>
        <begin position="329"/>
        <end position="349"/>
    </location>
</feature>
<dbReference type="Pfam" id="PF01733">
    <property type="entry name" value="Nucleoside_tran"/>
    <property type="match status" value="2"/>
</dbReference>
<reference evidence="8 9" key="1">
    <citation type="submission" date="2016-03" db="EMBL/GenBank/DDBJ databases">
        <authorList>
            <person name="Devillers H."/>
        </authorList>
    </citation>
    <scope>NUCLEOTIDE SEQUENCE [LARGE SCALE GENOMIC DNA]</scope>
    <source>
        <strain evidence="8">CBS 6772</strain>
    </source>
</reference>
<dbReference type="GO" id="GO:0000329">
    <property type="term" value="C:fungal-type vacuole membrane"/>
    <property type="evidence" value="ECO:0007669"/>
    <property type="project" value="TreeGrafter"/>
</dbReference>
<dbReference type="STRING" id="4955.A0A1G4MBS6"/>
<proteinExistence type="inferred from homology"/>
<feature type="transmembrane region" description="Helical" evidence="7">
    <location>
        <begin position="403"/>
        <end position="424"/>
    </location>
</feature>
<evidence type="ECO:0000256" key="2">
    <source>
        <dbReference type="ARBA" id="ARBA00007965"/>
    </source>
</evidence>
<dbReference type="GO" id="GO:0015205">
    <property type="term" value="F:nucleobase transmembrane transporter activity"/>
    <property type="evidence" value="ECO:0007669"/>
    <property type="project" value="TreeGrafter"/>
</dbReference>
<evidence type="ECO:0000256" key="5">
    <source>
        <dbReference type="ARBA" id="ARBA00022989"/>
    </source>
</evidence>
<dbReference type="EMBL" id="LT598492">
    <property type="protein sequence ID" value="SCW01368.1"/>
    <property type="molecule type" value="Genomic_DNA"/>
</dbReference>
<comment type="subcellular location">
    <subcellularLocation>
        <location evidence="1">Membrane</location>
        <topology evidence="1">Multi-pass membrane protein</topology>
    </subcellularLocation>
</comment>
<evidence type="ECO:0000313" key="9">
    <source>
        <dbReference type="Proteomes" id="UP000190831"/>
    </source>
</evidence>
<dbReference type="OMA" id="GSPWTTK"/>
<organism evidence="8 9">
    <name type="scientific">Lachancea fermentati</name>
    <name type="common">Zygosaccharomyces fermentati</name>
    <dbReference type="NCBI Taxonomy" id="4955"/>
    <lineage>
        <taxon>Eukaryota</taxon>
        <taxon>Fungi</taxon>
        <taxon>Dikarya</taxon>
        <taxon>Ascomycota</taxon>
        <taxon>Saccharomycotina</taxon>
        <taxon>Saccharomycetes</taxon>
        <taxon>Saccharomycetales</taxon>
        <taxon>Saccharomycetaceae</taxon>
        <taxon>Lachancea</taxon>
    </lineage>
</organism>
<feature type="transmembrane region" description="Helical" evidence="7">
    <location>
        <begin position="106"/>
        <end position="126"/>
    </location>
</feature>
<evidence type="ECO:0000256" key="7">
    <source>
        <dbReference type="SAM" id="Phobius"/>
    </source>
</evidence>
<dbReference type="InterPro" id="IPR002259">
    <property type="entry name" value="Eqnu_transpt"/>
</dbReference>
<dbReference type="GO" id="GO:0034257">
    <property type="term" value="F:nicotinamide riboside transmembrane transporter activity"/>
    <property type="evidence" value="ECO:0007669"/>
    <property type="project" value="TreeGrafter"/>
</dbReference>
<dbReference type="GO" id="GO:0005886">
    <property type="term" value="C:plasma membrane"/>
    <property type="evidence" value="ECO:0007669"/>
    <property type="project" value="TreeGrafter"/>
</dbReference>
<dbReference type="PANTHER" id="PTHR10332">
    <property type="entry name" value="EQUILIBRATIVE NUCLEOSIDE TRANSPORTER"/>
    <property type="match status" value="1"/>
</dbReference>
<dbReference type="Proteomes" id="UP000190831">
    <property type="component" value="Chromosome D"/>
</dbReference>
<feature type="transmembrane region" description="Helical" evidence="7">
    <location>
        <begin position="260"/>
        <end position="284"/>
    </location>
</feature>
<keyword evidence="6 7" id="KW-0472">Membrane</keyword>
<feature type="transmembrane region" description="Helical" evidence="7">
    <location>
        <begin position="73"/>
        <end position="94"/>
    </location>
</feature>
<dbReference type="SUPFAM" id="SSF103473">
    <property type="entry name" value="MFS general substrate transporter"/>
    <property type="match status" value="1"/>
</dbReference>
<accession>A0A1G4MBS6</accession>
<dbReference type="PIRSF" id="PIRSF016379">
    <property type="entry name" value="ENT"/>
    <property type="match status" value="1"/>
</dbReference>